<gene>
    <name evidence="9" type="ORF">XYLVIOL_LOCUS839</name>
</gene>
<dbReference type="Pfam" id="PF04101">
    <property type="entry name" value="Glyco_tran_28_C"/>
    <property type="match status" value="1"/>
</dbReference>
<proteinExistence type="inferred from homology"/>
<evidence type="ECO:0000313" key="9">
    <source>
        <dbReference type="EMBL" id="CAL7934073.1"/>
    </source>
</evidence>
<evidence type="ECO:0000256" key="7">
    <source>
        <dbReference type="ARBA" id="ARBA00022824"/>
    </source>
</evidence>
<dbReference type="PANTHER" id="PTHR12867">
    <property type="entry name" value="GLYCOSYL TRANSFERASE-RELATED"/>
    <property type="match status" value="1"/>
</dbReference>
<dbReference type="PANTHER" id="PTHR12867:SF6">
    <property type="entry name" value="N-ACETYLGLUCOSAMINYLDIPHOSPHODOLICHOL N-ACETYLGLUCOSAMINYLTRANSFERASE"/>
    <property type="match status" value="1"/>
</dbReference>
<dbReference type="InterPro" id="IPR039042">
    <property type="entry name" value="Alg13-like"/>
</dbReference>
<keyword evidence="5" id="KW-0328">Glycosyltransferase</keyword>
<dbReference type="Gene3D" id="3.40.50.2000">
    <property type="entry name" value="Glycogen Phosphorylase B"/>
    <property type="match status" value="1"/>
</dbReference>
<name>A0ABP1N1T7_XYLVO</name>
<evidence type="ECO:0000256" key="6">
    <source>
        <dbReference type="ARBA" id="ARBA00022679"/>
    </source>
</evidence>
<evidence type="ECO:0000313" key="10">
    <source>
        <dbReference type="Proteomes" id="UP001642520"/>
    </source>
</evidence>
<keyword evidence="10" id="KW-1185">Reference proteome</keyword>
<organism evidence="9 10">
    <name type="scientific">Xylocopa violacea</name>
    <name type="common">Violet carpenter bee</name>
    <name type="synonym">Apis violacea</name>
    <dbReference type="NCBI Taxonomy" id="135666"/>
    <lineage>
        <taxon>Eukaryota</taxon>
        <taxon>Metazoa</taxon>
        <taxon>Ecdysozoa</taxon>
        <taxon>Arthropoda</taxon>
        <taxon>Hexapoda</taxon>
        <taxon>Insecta</taxon>
        <taxon>Pterygota</taxon>
        <taxon>Neoptera</taxon>
        <taxon>Endopterygota</taxon>
        <taxon>Hymenoptera</taxon>
        <taxon>Apocrita</taxon>
        <taxon>Aculeata</taxon>
        <taxon>Apoidea</taxon>
        <taxon>Anthophila</taxon>
        <taxon>Apidae</taxon>
        <taxon>Xylocopa</taxon>
        <taxon>Xylocopa</taxon>
    </lineage>
</organism>
<dbReference type="EMBL" id="CAXAJV020001281">
    <property type="protein sequence ID" value="CAL7934073.1"/>
    <property type="molecule type" value="Genomic_DNA"/>
</dbReference>
<dbReference type="SUPFAM" id="SSF53756">
    <property type="entry name" value="UDP-Glycosyltransferase/glycogen phosphorylase"/>
    <property type="match status" value="1"/>
</dbReference>
<comment type="caution">
    <text evidence="9">The sequence shown here is derived from an EMBL/GenBank/DDBJ whole genome shotgun (WGS) entry which is preliminary data.</text>
</comment>
<evidence type="ECO:0000256" key="4">
    <source>
        <dbReference type="ARBA" id="ARBA00017468"/>
    </source>
</evidence>
<comment type="similarity">
    <text evidence="2">Belongs to the glycosyltransferase 28 family.</text>
</comment>
<evidence type="ECO:0000256" key="1">
    <source>
        <dbReference type="ARBA" id="ARBA00004240"/>
    </source>
</evidence>
<dbReference type="EC" id="2.4.1.141" evidence="3"/>
<accession>A0ABP1N1T7</accession>
<comment type="subcellular location">
    <subcellularLocation>
        <location evidence="1">Endoplasmic reticulum</location>
    </subcellularLocation>
</comment>
<keyword evidence="7" id="KW-0256">Endoplasmic reticulum</keyword>
<keyword evidence="6" id="KW-0808">Transferase</keyword>
<sequence length="178" mass="20325">MELTKAKVFVTVGTTKFDELIRTVLTSEILEALSSKGYNELILQVGKTLYVPDCTPRCGFTRIEYFYLSANIIDYVQAADLIISHAGAGSILDALDNKKNLIVVANESLMDNHQLELGKQLDKDKHLYYCTCQTLLNTIETMNFTELRPFINERKQVKDSEGQLMLFDIFRFLTHFTI</sequence>
<protein>
    <recommendedName>
        <fullName evidence="4">UDP-N-acetylglucosamine transferase subunit ALG13</fullName>
        <ecNumber evidence="3">2.4.1.141</ecNumber>
    </recommendedName>
</protein>
<evidence type="ECO:0000256" key="3">
    <source>
        <dbReference type="ARBA" id="ARBA00012614"/>
    </source>
</evidence>
<feature type="domain" description="Glycosyl transferase family 28 C-terminal" evidence="8">
    <location>
        <begin position="8"/>
        <end position="156"/>
    </location>
</feature>
<dbReference type="Proteomes" id="UP001642520">
    <property type="component" value="Unassembled WGS sequence"/>
</dbReference>
<evidence type="ECO:0000256" key="5">
    <source>
        <dbReference type="ARBA" id="ARBA00022676"/>
    </source>
</evidence>
<evidence type="ECO:0000256" key="2">
    <source>
        <dbReference type="ARBA" id="ARBA00006962"/>
    </source>
</evidence>
<reference evidence="9 10" key="1">
    <citation type="submission" date="2024-08" db="EMBL/GenBank/DDBJ databases">
        <authorList>
            <person name="Will J Nash"/>
            <person name="Angela Man"/>
            <person name="Seanna McTaggart"/>
            <person name="Kendall Baker"/>
            <person name="Tom Barker"/>
            <person name="Leah Catchpole"/>
            <person name="Alex Durrant"/>
            <person name="Karim Gharbi"/>
            <person name="Naomi Irish"/>
            <person name="Gemy Kaithakottil"/>
            <person name="Debby Ku"/>
            <person name="Aaliyah Providence"/>
            <person name="Felix Shaw"/>
            <person name="David Swarbreck"/>
            <person name="Chris Watkins"/>
            <person name="Ann M. McCartney"/>
            <person name="Giulio Formenti"/>
            <person name="Alice Mouton"/>
            <person name="Noel Vella"/>
            <person name="Bjorn M von Reumont"/>
            <person name="Adriana Vella"/>
            <person name="Wilfried Haerty"/>
        </authorList>
    </citation>
    <scope>NUCLEOTIDE SEQUENCE [LARGE SCALE GENOMIC DNA]</scope>
</reference>
<evidence type="ECO:0000259" key="8">
    <source>
        <dbReference type="Pfam" id="PF04101"/>
    </source>
</evidence>
<dbReference type="InterPro" id="IPR007235">
    <property type="entry name" value="Glyco_trans_28_C"/>
</dbReference>